<dbReference type="Proteomes" id="UP000219612">
    <property type="component" value="Unassembled WGS sequence"/>
</dbReference>
<evidence type="ECO:0000256" key="2">
    <source>
        <dbReference type="SAM" id="Phobius"/>
    </source>
</evidence>
<evidence type="ECO:0000313" key="4">
    <source>
        <dbReference type="Proteomes" id="UP000219612"/>
    </source>
</evidence>
<accession>A0A285H8L3</accession>
<protein>
    <submittedName>
        <fullName evidence="3">ABC-type multidrug transport system, permease component</fullName>
    </submittedName>
</protein>
<dbReference type="Pfam" id="PF13620">
    <property type="entry name" value="CarboxypepD_reg"/>
    <property type="match status" value="1"/>
</dbReference>
<keyword evidence="4" id="KW-1185">Reference proteome</keyword>
<evidence type="ECO:0000313" key="3">
    <source>
        <dbReference type="EMBL" id="SNY30951.1"/>
    </source>
</evidence>
<reference evidence="3 4" key="1">
    <citation type="submission" date="2017-09" db="EMBL/GenBank/DDBJ databases">
        <authorList>
            <person name="Ehlers B."/>
            <person name="Leendertz F.H."/>
        </authorList>
    </citation>
    <scope>NUCLEOTIDE SEQUENCE [LARGE SCALE GENOMIC DNA]</scope>
    <source>
        <strain evidence="3 4">CGMCC 4.6857</strain>
    </source>
</reference>
<feature type="transmembrane region" description="Helical" evidence="2">
    <location>
        <begin position="158"/>
        <end position="177"/>
    </location>
</feature>
<feature type="transmembrane region" description="Helical" evidence="2">
    <location>
        <begin position="212"/>
        <end position="230"/>
    </location>
</feature>
<dbReference type="InterPro" id="IPR008969">
    <property type="entry name" value="CarboxyPept-like_regulatory"/>
</dbReference>
<dbReference type="SUPFAM" id="SSF49464">
    <property type="entry name" value="Carboxypeptidase regulatory domain-like"/>
    <property type="match status" value="1"/>
</dbReference>
<keyword evidence="2" id="KW-1133">Transmembrane helix</keyword>
<proteinExistence type="predicted"/>
<feature type="transmembrane region" description="Helical" evidence="2">
    <location>
        <begin position="127"/>
        <end position="146"/>
    </location>
</feature>
<evidence type="ECO:0000256" key="1">
    <source>
        <dbReference type="SAM" id="MobiDB-lite"/>
    </source>
</evidence>
<feature type="transmembrane region" description="Helical" evidence="2">
    <location>
        <begin position="12"/>
        <end position="35"/>
    </location>
</feature>
<name>A0A285H8L3_9ACTN</name>
<keyword evidence="2" id="KW-0812">Transmembrane</keyword>
<gene>
    <name evidence="3" type="ORF">SAMN05421748_103483</name>
</gene>
<dbReference type="Gene3D" id="2.60.40.1120">
    <property type="entry name" value="Carboxypeptidase-like, regulatory domain"/>
    <property type="match status" value="1"/>
</dbReference>
<dbReference type="EMBL" id="OBDY01000003">
    <property type="protein sequence ID" value="SNY30951.1"/>
    <property type="molecule type" value="Genomic_DNA"/>
</dbReference>
<keyword evidence="2" id="KW-0472">Membrane</keyword>
<feature type="transmembrane region" description="Helical" evidence="2">
    <location>
        <begin position="273"/>
        <end position="291"/>
    </location>
</feature>
<dbReference type="AlphaFoldDB" id="A0A285H8L3"/>
<sequence>MDAHAGAPQPTWGRVLSLLWFPFFFAAVMSSVYVIGIGHPAPTAVHLGVIGAAPAHVPAGVDVRAVSDIGGVKTDALAGVYDSGTQTLYVSTAGSSTRADYLTAVLHPAHTVDVVATSSGDVTGVGLFFYGLPLLLVGMITSFMMLQFGMWPMRRKLVTIAATGAFASVFTFAVASWRDVIPADWWLLVYGFLLTQAIGWITTALPRLVKQFTMPVAMTFVLLLGLPTSGGTVNADMLPTGLRWLHDVLPFGQFIEVARSSAYFGNHGLAKPLTILIAWVVVAAALLAWAARPPKPVAPSVPQFSTELHGTVRTTAGVPVAGATVLTLDDAGRELVRTTTNDSGEYAAANVRPGLHHLVVTAAHHEPEIVTIGVHERHAEPRDITLVDWNDPAGTLTPQEVDERRSLVG</sequence>
<organism evidence="3 4">
    <name type="scientific">Paractinoplanes atraurantiacus</name>
    <dbReference type="NCBI Taxonomy" id="1036182"/>
    <lineage>
        <taxon>Bacteria</taxon>
        <taxon>Bacillati</taxon>
        <taxon>Actinomycetota</taxon>
        <taxon>Actinomycetes</taxon>
        <taxon>Micromonosporales</taxon>
        <taxon>Micromonosporaceae</taxon>
        <taxon>Paractinoplanes</taxon>
    </lineage>
</organism>
<feature type="transmembrane region" description="Helical" evidence="2">
    <location>
        <begin position="183"/>
        <end position="205"/>
    </location>
</feature>
<feature type="region of interest" description="Disordered" evidence="1">
    <location>
        <begin position="390"/>
        <end position="409"/>
    </location>
</feature>